<feature type="non-terminal residue" evidence="1">
    <location>
        <position position="1"/>
    </location>
</feature>
<dbReference type="Proteomes" id="UP000807342">
    <property type="component" value="Unassembled WGS sequence"/>
</dbReference>
<evidence type="ECO:0000313" key="2">
    <source>
        <dbReference type="Proteomes" id="UP000807342"/>
    </source>
</evidence>
<accession>A0A9P5WYS2</accession>
<sequence>ATGVSSSGFLIMNLDEPCGYTIEVLSHYFHATNLIVNTPTSSDSKALSPKAVSTSSSILVCRILIAWPKQPQHNTIPIGYTSDVVVEKAHDREHPGKQVARMFSDVSVSGVYTSLPTGKGTLLRPWAVWNTGYTAI</sequence>
<dbReference type="EMBL" id="MU153424">
    <property type="protein sequence ID" value="KAF9439786.1"/>
    <property type="molecule type" value="Genomic_DNA"/>
</dbReference>
<gene>
    <name evidence="1" type="ORF">P691DRAFT_784903</name>
</gene>
<comment type="caution">
    <text evidence="1">The sequence shown here is derived from an EMBL/GenBank/DDBJ whole genome shotgun (WGS) entry which is preliminary data.</text>
</comment>
<dbReference type="AlphaFoldDB" id="A0A9P5WYS2"/>
<keyword evidence="2" id="KW-1185">Reference proteome</keyword>
<evidence type="ECO:0000313" key="1">
    <source>
        <dbReference type="EMBL" id="KAF9439786.1"/>
    </source>
</evidence>
<organism evidence="1 2">
    <name type="scientific">Macrolepiota fuliginosa MF-IS2</name>
    <dbReference type="NCBI Taxonomy" id="1400762"/>
    <lineage>
        <taxon>Eukaryota</taxon>
        <taxon>Fungi</taxon>
        <taxon>Dikarya</taxon>
        <taxon>Basidiomycota</taxon>
        <taxon>Agaricomycotina</taxon>
        <taxon>Agaricomycetes</taxon>
        <taxon>Agaricomycetidae</taxon>
        <taxon>Agaricales</taxon>
        <taxon>Agaricineae</taxon>
        <taxon>Agaricaceae</taxon>
        <taxon>Macrolepiota</taxon>
    </lineage>
</organism>
<reference evidence="1" key="1">
    <citation type="submission" date="2020-11" db="EMBL/GenBank/DDBJ databases">
        <authorList>
            <consortium name="DOE Joint Genome Institute"/>
            <person name="Ahrendt S."/>
            <person name="Riley R."/>
            <person name="Andreopoulos W."/>
            <person name="Labutti K."/>
            <person name="Pangilinan J."/>
            <person name="Ruiz-Duenas F.J."/>
            <person name="Barrasa J.M."/>
            <person name="Sanchez-Garcia M."/>
            <person name="Camarero S."/>
            <person name="Miyauchi S."/>
            <person name="Serrano A."/>
            <person name="Linde D."/>
            <person name="Babiker R."/>
            <person name="Drula E."/>
            <person name="Ayuso-Fernandez I."/>
            <person name="Pacheco R."/>
            <person name="Padilla G."/>
            <person name="Ferreira P."/>
            <person name="Barriuso J."/>
            <person name="Kellner H."/>
            <person name="Castanera R."/>
            <person name="Alfaro M."/>
            <person name="Ramirez L."/>
            <person name="Pisabarro A.G."/>
            <person name="Kuo A."/>
            <person name="Tritt A."/>
            <person name="Lipzen A."/>
            <person name="He G."/>
            <person name="Yan M."/>
            <person name="Ng V."/>
            <person name="Cullen D."/>
            <person name="Martin F."/>
            <person name="Rosso M.-N."/>
            <person name="Henrissat B."/>
            <person name="Hibbett D."/>
            <person name="Martinez A.T."/>
            <person name="Grigoriev I.V."/>
        </authorList>
    </citation>
    <scope>NUCLEOTIDE SEQUENCE</scope>
    <source>
        <strain evidence="1">MF-IS2</strain>
    </source>
</reference>
<protein>
    <submittedName>
        <fullName evidence="1">Uncharacterized protein</fullName>
    </submittedName>
</protein>
<name>A0A9P5WYS2_9AGAR</name>
<proteinExistence type="predicted"/>